<dbReference type="EMBL" id="FODD01000052">
    <property type="protein sequence ID" value="SEO89300.1"/>
    <property type="molecule type" value="Genomic_DNA"/>
</dbReference>
<feature type="domain" description="Putative Flp pilus-assembly TadG-like N-terminal" evidence="2">
    <location>
        <begin position="17"/>
        <end position="64"/>
    </location>
</feature>
<dbReference type="RefSeq" id="WP_069462649.1">
    <property type="nucleotide sequence ID" value="NZ_FODD01000052.1"/>
</dbReference>
<sequence length="148" mass="15257">MIRQWKALKPRAADDRGGIAVYTAIVTVMLLGIIGLVVDGGGKLRETERADTVAMEAARAGGQALDPAAAITGTAYRVDPQAARAAAYAFLHQAGARGHVNISPDRTSITVTVTGSYATKFLPVVGIGSLPVTGHGSAKLLHGVQNPD</sequence>
<evidence type="ECO:0000259" key="2">
    <source>
        <dbReference type="Pfam" id="PF13400"/>
    </source>
</evidence>
<keyword evidence="1" id="KW-0812">Transmembrane</keyword>
<dbReference type="InterPro" id="IPR028087">
    <property type="entry name" value="Tad_N"/>
</dbReference>
<evidence type="ECO:0000256" key="1">
    <source>
        <dbReference type="SAM" id="Phobius"/>
    </source>
</evidence>
<keyword evidence="1" id="KW-0472">Membrane</keyword>
<evidence type="ECO:0000313" key="4">
    <source>
        <dbReference type="Proteomes" id="UP000181951"/>
    </source>
</evidence>
<keyword evidence="4" id="KW-1185">Reference proteome</keyword>
<accession>A0A1H8TDW8</accession>
<dbReference type="Pfam" id="PF13400">
    <property type="entry name" value="Tad"/>
    <property type="match status" value="1"/>
</dbReference>
<protein>
    <recommendedName>
        <fullName evidence="2">Putative Flp pilus-assembly TadG-like N-terminal domain-containing protein</fullName>
    </recommendedName>
</protein>
<organism evidence="3 4">
    <name type="scientific">Actinacidiphila rubida</name>
    <dbReference type="NCBI Taxonomy" id="310780"/>
    <lineage>
        <taxon>Bacteria</taxon>
        <taxon>Bacillati</taxon>
        <taxon>Actinomycetota</taxon>
        <taxon>Actinomycetes</taxon>
        <taxon>Kitasatosporales</taxon>
        <taxon>Streptomycetaceae</taxon>
        <taxon>Actinacidiphila</taxon>
    </lineage>
</organism>
<dbReference type="AlphaFoldDB" id="A0A1H8TDW8"/>
<dbReference type="OrthoDB" id="4221177at2"/>
<dbReference type="STRING" id="310780.SAMN05216267_10524"/>
<dbReference type="Proteomes" id="UP000181951">
    <property type="component" value="Unassembled WGS sequence"/>
</dbReference>
<evidence type="ECO:0000313" key="3">
    <source>
        <dbReference type="EMBL" id="SEO89300.1"/>
    </source>
</evidence>
<proteinExistence type="predicted"/>
<feature type="transmembrane region" description="Helical" evidence="1">
    <location>
        <begin position="19"/>
        <end position="38"/>
    </location>
</feature>
<name>A0A1H8TDW8_9ACTN</name>
<reference evidence="3 4" key="1">
    <citation type="submission" date="2016-10" db="EMBL/GenBank/DDBJ databases">
        <authorList>
            <person name="de Groot N.N."/>
        </authorList>
    </citation>
    <scope>NUCLEOTIDE SEQUENCE [LARGE SCALE GENOMIC DNA]</scope>
    <source>
        <strain evidence="3 4">CGMCC 4.2026</strain>
    </source>
</reference>
<gene>
    <name evidence="3" type="ORF">SAMN05216267_10524</name>
</gene>
<keyword evidence="1" id="KW-1133">Transmembrane helix</keyword>